<feature type="chain" id="PRO_5014786279" description="Glycoside hydrolase family 5 domain-containing protein" evidence="1">
    <location>
        <begin position="26"/>
        <end position="566"/>
    </location>
</feature>
<evidence type="ECO:0000256" key="1">
    <source>
        <dbReference type="SAM" id="SignalP"/>
    </source>
</evidence>
<proteinExistence type="predicted"/>
<dbReference type="EMBL" id="PFEE01000016">
    <property type="protein sequence ID" value="PJE63902.1"/>
    <property type="molecule type" value="Genomic_DNA"/>
</dbReference>
<evidence type="ECO:0000313" key="2">
    <source>
        <dbReference type="EMBL" id="PJE63902.1"/>
    </source>
</evidence>
<dbReference type="Proteomes" id="UP000231569">
    <property type="component" value="Unassembled WGS sequence"/>
</dbReference>
<accession>A0A2M8KVG5</accession>
<keyword evidence="1" id="KW-0732">Signal</keyword>
<name>A0A2M8KVG5_9BACT</name>
<evidence type="ECO:0008006" key="4">
    <source>
        <dbReference type="Google" id="ProtNLM"/>
    </source>
</evidence>
<dbReference type="Gene3D" id="3.20.20.80">
    <property type="entry name" value="Glycosidases"/>
    <property type="match status" value="1"/>
</dbReference>
<organism evidence="2 3">
    <name type="scientific">Candidatus Roizmanbacteria bacterium CG10_big_fil_rev_8_21_14_0_10_45_7</name>
    <dbReference type="NCBI Taxonomy" id="1974854"/>
    <lineage>
        <taxon>Bacteria</taxon>
        <taxon>Candidatus Roizmaniibacteriota</taxon>
    </lineage>
</organism>
<evidence type="ECO:0000313" key="3">
    <source>
        <dbReference type="Proteomes" id="UP000231569"/>
    </source>
</evidence>
<dbReference type="AlphaFoldDB" id="A0A2M8KVG5"/>
<feature type="signal peptide" evidence="1">
    <location>
        <begin position="1"/>
        <end position="25"/>
    </location>
</feature>
<gene>
    <name evidence="2" type="ORF">COU89_00750</name>
</gene>
<dbReference type="SUPFAM" id="SSF51445">
    <property type="entry name" value="(Trans)glycosidases"/>
    <property type="match status" value="1"/>
</dbReference>
<protein>
    <recommendedName>
        <fullName evidence="4">Glycoside hydrolase family 5 domain-containing protein</fullName>
    </recommendedName>
</protein>
<reference evidence="3" key="1">
    <citation type="submission" date="2017-09" db="EMBL/GenBank/DDBJ databases">
        <title>Depth-based differentiation of microbial function through sediment-hosted aquifers and enrichment of novel symbionts in the deep terrestrial subsurface.</title>
        <authorList>
            <person name="Probst A.J."/>
            <person name="Ladd B."/>
            <person name="Jarett J.K."/>
            <person name="Geller-Mcgrath D.E."/>
            <person name="Sieber C.M.K."/>
            <person name="Emerson J.B."/>
            <person name="Anantharaman K."/>
            <person name="Thomas B.C."/>
            <person name="Malmstrom R."/>
            <person name="Stieglmeier M."/>
            <person name="Klingl A."/>
            <person name="Woyke T."/>
            <person name="Ryan C.M."/>
            <person name="Banfield J.F."/>
        </authorList>
    </citation>
    <scope>NUCLEOTIDE SEQUENCE [LARGE SCALE GENOMIC DNA]</scope>
</reference>
<dbReference type="InterPro" id="IPR017853">
    <property type="entry name" value="GH"/>
</dbReference>
<sequence length="566" mass="63064">MRKLIFVCIVLCVMAAFTAGQSVYAATNPTSVANNKFGIHLAVPNKDDLHSAAQLVNSSGGQWGYVTVVIQENDRNVGKWQEIFNEMRRLKLIPIIRIATQPEGSVWRKPSADDADAWIAFFQQLNWVVKNRYIVLFNEPNHASEWGGAVNPEEYAKVSAGFAKKLRAAGSDYFIMLAGLDLSAPSQGVAYEDAGNFYSRMFSEVDGGTWNELIDGLSSHAYPNPGFAGSPYNRGRISIGGYEWELSYLASLGISKPLPVFITETGWRSGSITEEDVSQYMVTAYRNLWLQDERVVAVTPFVLSYQSEPFLGFSWKKQGMHEFYPVYQAVQAIEKAKGAPVQHHSLKVMSDMPSALTSASTIVFTMRIKNEGQAIIDGMDYRIAINNLPKGTTARVSQPSQPIEPGTEAAVSVSITTGTEQSQSKANVELVQGSESIGQVYAWNMEVIPKISLKILVQRLFGFGSSVDQYEVQLFDNEERMVFRQVDVIAENGVIFLDRVPNLIVGREYRIVVLRPYYLPRQSYVTIQKDGNEVSVKRMLPLDPNNDGKFSVGDVITFIPNAYRYL</sequence>
<comment type="caution">
    <text evidence="2">The sequence shown here is derived from an EMBL/GenBank/DDBJ whole genome shotgun (WGS) entry which is preliminary data.</text>
</comment>